<feature type="domain" description="NodB homology" evidence="3">
    <location>
        <begin position="42"/>
        <end position="261"/>
    </location>
</feature>
<dbReference type="Gene3D" id="2.60.120.260">
    <property type="entry name" value="Galactose-binding domain-like"/>
    <property type="match status" value="1"/>
</dbReference>
<dbReference type="RefSeq" id="WP_088960226.1">
    <property type="nucleotide sequence ID" value="NZ_LT607410.1"/>
</dbReference>
<sequence>MSALNRFHRRARSIASRALLVGLAALLAPVVLPGAAQATPATVVSLTFDDGGYDQYANARPLLDAHGMHGTFYINSGRVGAGGYMSQANLSALAAAGHEIGGHTVSHAALNTLSADDQRREICNDRVALLGMGFTVKNLAYPYGSADATTKQVAVECGYNSGRSVGGVVSPGSCGGCPYAESVPPTDAYFTQTPDSVRTVTTLDQMKRYVSQAEEHGGGWVQLVMHHVCDGCGAEYEVSPTVLAAFLDWLAPRAASGTTVRTVDEVVGGPLQPGVPGPTLASPEPGELVQNASLESVGTNGLPSCFQYGGFGTNTYAWTRTTDAHTGSYAQQLAVSAWSSGDRKLVTRQDAGSCAPPAVAGHTYSAGVWYRGSWGSTARVQLVLYYRNSSGAWVYWATGPAVPASASWIRTPAYLSPAVPAGATALSFGLALVGAGNLTTDDYTLVDSATG</sequence>
<dbReference type="Proteomes" id="UP000198228">
    <property type="component" value="Chromosome I"/>
</dbReference>
<evidence type="ECO:0000313" key="5">
    <source>
        <dbReference type="Proteomes" id="UP000198228"/>
    </source>
</evidence>
<dbReference type="PANTHER" id="PTHR34216">
    <property type="match status" value="1"/>
</dbReference>
<evidence type="ECO:0000256" key="2">
    <source>
        <dbReference type="SAM" id="SignalP"/>
    </source>
</evidence>
<reference evidence="4 5" key="1">
    <citation type="submission" date="2016-06" db="EMBL/GenBank/DDBJ databases">
        <authorList>
            <person name="Kjaerup R.B."/>
            <person name="Dalgaard T.S."/>
            <person name="Juul-Madsen H.R."/>
        </authorList>
    </citation>
    <scope>NUCLEOTIDE SEQUENCE [LARGE SCALE GENOMIC DNA]</scope>
    <source>
        <strain evidence="4 5">DSM 43821</strain>
    </source>
</reference>
<dbReference type="PANTHER" id="PTHR34216:SF11">
    <property type="entry name" value="CHITOOLIGOSACCHARIDE DEACETYLASE"/>
    <property type="match status" value="1"/>
</dbReference>
<dbReference type="SUPFAM" id="SSF88713">
    <property type="entry name" value="Glycoside hydrolase/deacetylase"/>
    <property type="match status" value="1"/>
</dbReference>
<evidence type="ECO:0000313" key="4">
    <source>
        <dbReference type="EMBL" id="SCE85677.1"/>
    </source>
</evidence>
<dbReference type="InterPro" id="IPR002509">
    <property type="entry name" value="NODB_dom"/>
</dbReference>
<feature type="chain" id="PRO_5008706112" evidence="2">
    <location>
        <begin position="39"/>
        <end position="451"/>
    </location>
</feature>
<dbReference type="PROSITE" id="PS51677">
    <property type="entry name" value="NODB"/>
    <property type="match status" value="1"/>
</dbReference>
<dbReference type="InterPro" id="IPR051398">
    <property type="entry name" value="Polysacch_Deacetylase"/>
</dbReference>
<name>A0A1C4VNW2_9ACTN</name>
<feature type="signal peptide" evidence="2">
    <location>
        <begin position="1"/>
        <end position="38"/>
    </location>
</feature>
<dbReference type="EMBL" id="LT607410">
    <property type="protein sequence ID" value="SCE85677.1"/>
    <property type="molecule type" value="Genomic_DNA"/>
</dbReference>
<dbReference type="InterPro" id="IPR011330">
    <property type="entry name" value="Glyco_hydro/deAcase_b/a-brl"/>
</dbReference>
<dbReference type="CDD" id="cd10967">
    <property type="entry name" value="CE4_GLA_like_6s"/>
    <property type="match status" value="1"/>
</dbReference>
<evidence type="ECO:0000256" key="1">
    <source>
        <dbReference type="ARBA" id="ARBA00022729"/>
    </source>
</evidence>
<proteinExistence type="predicted"/>
<dbReference type="GO" id="GO:0005975">
    <property type="term" value="P:carbohydrate metabolic process"/>
    <property type="evidence" value="ECO:0007669"/>
    <property type="project" value="InterPro"/>
</dbReference>
<accession>A0A1C4VNW2</accession>
<organism evidence="4 5">
    <name type="scientific">Micromonospora purpureochromogenes</name>
    <dbReference type="NCBI Taxonomy" id="47872"/>
    <lineage>
        <taxon>Bacteria</taxon>
        <taxon>Bacillati</taxon>
        <taxon>Actinomycetota</taxon>
        <taxon>Actinomycetes</taxon>
        <taxon>Micromonosporales</taxon>
        <taxon>Micromonosporaceae</taxon>
        <taxon>Micromonospora</taxon>
    </lineage>
</organism>
<dbReference type="Gene3D" id="3.20.20.370">
    <property type="entry name" value="Glycoside hydrolase/deacetylase"/>
    <property type="match status" value="1"/>
</dbReference>
<protein>
    <submittedName>
        <fullName evidence="4">Polysaccharide deacetylase</fullName>
    </submittedName>
</protein>
<evidence type="ECO:0000259" key="3">
    <source>
        <dbReference type="PROSITE" id="PS51677"/>
    </source>
</evidence>
<keyword evidence="1 2" id="KW-0732">Signal</keyword>
<gene>
    <name evidence="4" type="ORF">GA0074696_1260</name>
</gene>
<dbReference type="GO" id="GO:0016810">
    <property type="term" value="F:hydrolase activity, acting on carbon-nitrogen (but not peptide) bonds"/>
    <property type="evidence" value="ECO:0007669"/>
    <property type="project" value="InterPro"/>
</dbReference>
<dbReference type="Pfam" id="PF01522">
    <property type="entry name" value="Polysacc_deac_1"/>
    <property type="match status" value="1"/>
</dbReference>
<dbReference type="AlphaFoldDB" id="A0A1C4VNW2"/>